<keyword evidence="3" id="KW-1185">Reference proteome</keyword>
<dbReference type="EMBL" id="SJPP01000001">
    <property type="protein sequence ID" value="TWU12835.1"/>
    <property type="molecule type" value="Genomic_DNA"/>
</dbReference>
<proteinExistence type="predicted"/>
<evidence type="ECO:0000313" key="2">
    <source>
        <dbReference type="EMBL" id="TWU12835.1"/>
    </source>
</evidence>
<evidence type="ECO:0000256" key="1">
    <source>
        <dbReference type="SAM" id="MobiDB-lite"/>
    </source>
</evidence>
<evidence type="ECO:0000313" key="3">
    <source>
        <dbReference type="Proteomes" id="UP000320735"/>
    </source>
</evidence>
<organism evidence="2 3">
    <name type="scientific">Symmachiella macrocystis</name>
    <dbReference type="NCBI Taxonomy" id="2527985"/>
    <lineage>
        <taxon>Bacteria</taxon>
        <taxon>Pseudomonadati</taxon>
        <taxon>Planctomycetota</taxon>
        <taxon>Planctomycetia</taxon>
        <taxon>Planctomycetales</taxon>
        <taxon>Planctomycetaceae</taxon>
        <taxon>Symmachiella</taxon>
    </lineage>
</organism>
<protein>
    <submittedName>
        <fullName evidence="2">Uncharacterized protein</fullName>
    </submittedName>
</protein>
<name>A0A5C6BLE6_9PLAN</name>
<reference evidence="2 3" key="1">
    <citation type="submission" date="2019-02" db="EMBL/GenBank/DDBJ databases">
        <title>Deep-cultivation of Planctomycetes and their phenomic and genomic characterization uncovers novel biology.</title>
        <authorList>
            <person name="Wiegand S."/>
            <person name="Jogler M."/>
            <person name="Boedeker C."/>
            <person name="Pinto D."/>
            <person name="Vollmers J."/>
            <person name="Rivas-Marin E."/>
            <person name="Kohn T."/>
            <person name="Peeters S.H."/>
            <person name="Heuer A."/>
            <person name="Rast P."/>
            <person name="Oberbeckmann S."/>
            <person name="Bunk B."/>
            <person name="Jeske O."/>
            <person name="Meyerdierks A."/>
            <person name="Storesund J.E."/>
            <person name="Kallscheuer N."/>
            <person name="Luecker S."/>
            <person name="Lage O.M."/>
            <person name="Pohl T."/>
            <person name="Merkel B.J."/>
            <person name="Hornburger P."/>
            <person name="Mueller R.-W."/>
            <person name="Bruemmer F."/>
            <person name="Labrenz M."/>
            <person name="Spormann A.M."/>
            <person name="Op Den Camp H."/>
            <person name="Overmann J."/>
            <person name="Amann R."/>
            <person name="Jetten M.S.M."/>
            <person name="Mascher T."/>
            <person name="Medema M.H."/>
            <person name="Devos D.P."/>
            <person name="Kaster A.-K."/>
            <person name="Ovreas L."/>
            <person name="Rohde M."/>
            <person name="Galperin M.Y."/>
            <person name="Jogler C."/>
        </authorList>
    </citation>
    <scope>NUCLEOTIDE SEQUENCE [LARGE SCALE GENOMIC DNA]</scope>
    <source>
        <strain evidence="2 3">CA54</strain>
    </source>
</reference>
<feature type="region of interest" description="Disordered" evidence="1">
    <location>
        <begin position="1"/>
        <end position="20"/>
    </location>
</feature>
<gene>
    <name evidence="2" type="ORF">CA54_16610</name>
</gene>
<dbReference type="Proteomes" id="UP000320735">
    <property type="component" value="Unassembled WGS sequence"/>
</dbReference>
<dbReference type="AlphaFoldDB" id="A0A5C6BLE6"/>
<accession>A0A5C6BLE6</accession>
<feature type="compositionally biased region" description="Polar residues" evidence="1">
    <location>
        <begin position="8"/>
        <end position="17"/>
    </location>
</feature>
<comment type="caution">
    <text evidence="2">The sequence shown here is derived from an EMBL/GenBank/DDBJ whole genome shotgun (WGS) entry which is preliminary data.</text>
</comment>
<sequence>MSNEQEKQTSQNNQPSIHSIVATVTETATTVTESCEIPSQIKAAIQRSLEGKKGK</sequence>